<gene>
    <name evidence="2" type="ORF">SAMN05660686_01387</name>
</gene>
<evidence type="ECO:0000259" key="1">
    <source>
        <dbReference type="Pfam" id="PF01656"/>
    </source>
</evidence>
<dbReference type="InterPro" id="IPR002586">
    <property type="entry name" value="CobQ/CobB/MinD/ParA_Nub-bd_dom"/>
</dbReference>
<keyword evidence="3" id="KW-1185">Reference proteome</keyword>
<dbReference type="InterPro" id="IPR050678">
    <property type="entry name" value="DNA_Partitioning_ATPase"/>
</dbReference>
<dbReference type="Gene3D" id="3.40.50.300">
    <property type="entry name" value="P-loop containing nucleotide triphosphate hydrolases"/>
    <property type="match status" value="1"/>
</dbReference>
<sequence>MASILVVATSKGGTGKTTIGAALASYWRDQGKAVAILDTDPNEAMARWARKSASGFKGISVDANANEHEIIESVYALAEKADVVVVDTAGFGNQAMVYAVGVADMVLIPVMPDEASLFEAAKMKQVISSASKLTRREIPFHSVLNRVKRMTTVVRHTERNLEQLGLNPLKARIGDRVIFQEASYHGASPLSLAPKNRATLEIRNLAREIEPVLFAE</sequence>
<dbReference type="PANTHER" id="PTHR13696:SF96">
    <property type="entry name" value="COBQ_COBB_MIND_PARA NUCLEOTIDE BINDING DOMAIN-CONTAINING PROTEIN"/>
    <property type="match status" value="1"/>
</dbReference>
<dbReference type="Proteomes" id="UP000198615">
    <property type="component" value="Unassembled WGS sequence"/>
</dbReference>
<reference evidence="2 3" key="1">
    <citation type="submission" date="2016-10" db="EMBL/GenBank/DDBJ databases">
        <authorList>
            <person name="Varghese N."/>
            <person name="Submissions S."/>
        </authorList>
    </citation>
    <scope>NUCLEOTIDE SEQUENCE [LARGE SCALE GENOMIC DNA]</scope>
    <source>
        <strain evidence="2 3">DSM 18839</strain>
    </source>
</reference>
<comment type="caution">
    <text evidence="2">The sequence shown here is derived from an EMBL/GenBank/DDBJ whole genome shotgun (WGS) entry which is preliminary data.</text>
</comment>
<name>A0A8G2BFY6_9PROT</name>
<dbReference type="SUPFAM" id="SSF52540">
    <property type="entry name" value="P-loop containing nucleoside triphosphate hydrolases"/>
    <property type="match status" value="1"/>
</dbReference>
<dbReference type="CDD" id="cd02042">
    <property type="entry name" value="ParAB_family"/>
    <property type="match status" value="1"/>
</dbReference>
<organism evidence="2 3">
    <name type="scientific">Thalassobaculum litoreum DSM 18839</name>
    <dbReference type="NCBI Taxonomy" id="1123362"/>
    <lineage>
        <taxon>Bacteria</taxon>
        <taxon>Pseudomonadati</taxon>
        <taxon>Pseudomonadota</taxon>
        <taxon>Alphaproteobacteria</taxon>
        <taxon>Rhodospirillales</taxon>
        <taxon>Thalassobaculaceae</taxon>
        <taxon>Thalassobaculum</taxon>
    </lineage>
</organism>
<dbReference type="PANTHER" id="PTHR13696">
    <property type="entry name" value="P-LOOP CONTAINING NUCLEOSIDE TRIPHOSPHATE HYDROLASE"/>
    <property type="match status" value="1"/>
</dbReference>
<feature type="domain" description="CobQ/CobB/MinD/ParA nucleotide binding" evidence="1">
    <location>
        <begin position="5"/>
        <end position="186"/>
    </location>
</feature>
<dbReference type="InterPro" id="IPR027417">
    <property type="entry name" value="P-loop_NTPase"/>
</dbReference>
<dbReference type="AlphaFoldDB" id="A0A8G2BFY6"/>
<dbReference type="EMBL" id="FNBW01000003">
    <property type="protein sequence ID" value="SDF44601.1"/>
    <property type="molecule type" value="Genomic_DNA"/>
</dbReference>
<proteinExistence type="predicted"/>
<dbReference type="Pfam" id="PF01656">
    <property type="entry name" value="CbiA"/>
    <property type="match status" value="1"/>
</dbReference>
<accession>A0A8G2BFY6</accession>
<evidence type="ECO:0000313" key="2">
    <source>
        <dbReference type="EMBL" id="SDF44601.1"/>
    </source>
</evidence>
<evidence type="ECO:0000313" key="3">
    <source>
        <dbReference type="Proteomes" id="UP000198615"/>
    </source>
</evidence>
<protein>
    <submittedName>
        <fullName evidence="2">Chromosome partitioning protein</fullName>
    </submittedName>
</protein>
<dbReference type="RefSeq" id="WP_028795416.1">
    <property type="nucleotide sequence ID" value="NZ_FNBW01000003.1"/>
</dbReference>
<dbReference type="PIRSF" id="PIRSF009320">
    <property type="entry name" value="Nuc_binding_HP_1000"/>
    <property type="match status" value="1"/>
</dbReference>